<name>A0AAD3NK78_LATJO</name>
<keyword evidence="3" id="KW-1185">Reference proteome</keyword>
<organism evidence="2 3">
    <name type="scientific">Lates japonicus</name>
    <name type="common">Japanese lates</name>
    <dbReference type="NCBI Taxonomy" id="270547"/>
    <lineage>
        <taxon>Eukaryota</taxon>
        <taxon>Metazoa</taxon>
        <taxon>Chordata</taxon>
        <taxon>Craniata</taxon>
        <taxon>Vertebrata</taxon>
        <taxon>Euteleostomi</taxon>
        <taxon>Actinopterygii</taxon>
        <taxon>Neopterygii</taxon>
        <taxon>Teleostei</taxon>
        <taxon>Neoteleostei</taxon>
        <taxon>Acanthomorphata</taxon>
        <taxon>Carangaria</taxon>
        <taxon>Carangaria incertae sedis</taxon>
        <taxon>Centropomidae</taxon>
        <taxon>Lates</taxon>
    </lineage>
</organism>
<accession>A0AAD3NK78</accession>
<dbReference type="EMBL" id="BRZM01002234">
    <property type="protein sequence ID" value="GLD74441.1"/>
    <property type="molecule type" value="Genomic_DNA"/>
</dbReference>
<feature type="transmembrane region" description="Helical" evidence="1">
    <location>
        <begin position="50"/>
        <end position="71"/>
    </location>
</feature>
<keyword evidence="1" id="KW-0812">Transmembrane</keyword>
<proteinExistence type="predicted"/>
<protein>
    <submittedName>
        <fullName evidence="2">Chondroitin sulfate proteoglycan 4-like protein</fullName>
    </submittedName>
</protein>
<feature type="transmembrane region" description="Helical" evidence="1">
    <location>
        <begin position="6"/>
        <end position="29"/>
    </location>
</feature>
<sequence length="76" mass="8211">MPNHLSVAASFSSVSFFIVAVSFYGDGYIHLRTDGDIRRTMLHVRFRTSVSGLLFLATWAGLLAAGADLWASTGGF</sequence>
<gene>
    <name evidence="2" type="ORF">AKAME5_002577000</name>
</gene>
<evidence type="ECO:0000313" key="2">
    <source>
        <dbReference type="EMBL" id="GLD74441.1"/>
    </source>
</evidence>
<comment type="caution">
    <text evidence="2">The sequence shown here is derived from an EMBL/GenBank/DDBJ whole genome shotgun (WGS) entry which is preliminary data.</text>
</comment>
<dbReference type="Proteomes" id="UP001279410">
    <property type="component" value="Unassembled WGS sequence"/>
</dbReference>
<reference evidence="2" key="1">
    <citation type="submission" date="2022-08" db="EMBL/GenBank/DDBJ databases">
        <title>Genome sequencing of akame (Lates japonicus).</title>
        <authorList>
            <person name="Hashiguchi Y."/>
            <person name="Takahashi H."/>
        </authorList>
    </citation>
    <scope>NUCLEOTIDE SEQUENCE</scope>
    <source>
        <strain evidence="2">Kochi</strain>
    </source>
</reference>
<evidence type="ECO:0000256" key="1">
    <source>
        <dbReference type="SAM" id="Phobius"/>
    </source>
</evidence>
<keyword evidence="1" id="KW-1133">Transmembrane helix</keyword>
<evidence type="ECO:0000313" key="3">
    <source>
        <dbReference type="Proteomes" id="UP001279410"/>
    </source>
</evidence>
<dbReference type="AlphaFoldDB" id="A0AAD3NK78"/>
<keyword evidence="1" id="KW-0472">Membrane</keyword>